<evidence type="ECO:0000313" key="1">
    <source>
        <dbReference type="EMBL" id="MBU8547267.1"/>
    </source>
</evidence>
<dbReference type="Proteomes" id="UP000689967">
    <property type="component" value="Unassembled WGS sequence"/>
</dbReference>
<reference evidence="1 2" key="1">
    <citation type="submission" date="2021-01" db="EMBL/GenBank/DDBJ databases">
        <title>Roseomonas sp. nov, a bacterium isolated from an oil production mixture in Yumen Oilfield.</title>
        <authorList>
            <person name="Wu D."/>
        </authorList>
    </citation>
    <scope>NUCLEOTIDE SEQUENCE [LARGE SCALE GENOMIC DNA]</scope>
    <source>
        <strain evidence="1 2">ROY-5-3</strain>
    </source>
</reference>
<sequence length="122" mass="13414">MISARLIATIRLAREANLRQPHLFPAALDAIGDQVDRFLDLEGPQLATLREAGRVMAGLLNLAAAPGADRPLLLDQIMALALQLQQLERVLRVQVLPRHHLPQLLPGLLRNTPFTVIQGGLR</sequence>
<dbReference type="RefSeq" id="WP_216879251.1">
    <property type="nucleotide sequence ID" value="NZ_JAERQM010000014.1"/>
</dbReference>
<gene>
    <name evidence="1" type="ORF">JJQ90_26355</name>
</gene>
<name>A0ABS6HEU4_9PROT</name>
<accession>A0ABS6HEU4</accession>
<dbReference type="EMBL" id="JAERQM010000014">
    <property type="protein sequence ID" value="MBU8547267.1"/>
    <property type="molecule type" value="Genomic_DNA"/>
</dbReference>
<evidence type="ECO:0000313" key="2">
    <source>
        <dbReference type="Proteomes" id="UP000689967"/>
    </source>
</evidence>
<organism evidence="1 2">
    <name type="scientific">Falsiroseomonas oleicola</name>
    <dbReference type="NCBI Taxonomy" id="2801474"/>
    <lineage>
        <taxon>Bacteria</taxon>
        <taxon>Pseudomonadati</taxon>
        <taxon>Pseudomonadota</taxon>
        <taxon>Alphaproteobacteria</taxon>
        <taxon>Acetobacterales</taxon>
        <taxon>Roseomonadaceae</taxon>
        <taxon>Falsiroseomonas</taxon>
    </lineage>
</organism>
<comment type="caution">
    <text evidence="1">The sequence shown here is derived from an EMBL/GenBank/DDBJ whole genome shotgun (WGS) entry which is preliminary data.</text>
</comment>
<proteinExistence type="predicted"/>
<protein>
    <submittedName>
        <fullName evidence="1">Uncharacterized protein</fullName>
    </submittedName>
</protein>
<keyword evidence="2" id="KW-1185">Reference proteome</keyword>